<feature type="region of interest" description="Disordered" evidence="1">
    <location>
        <begin position="1"/>
        <end position="163"/>
    </location>
</feature>
<dbReference type="Gene3D" id="3.40.30.10">
    <property type="entry name" value="Glutaredoxin"/>
    <property type="match status" value="1"/>
</dbReference>
<evidence type="ECO:0008006" key="4">
    <source>
        <dbReference type="Google" id="ProtNLM"/>
    </source>
</evidence>
<evidence type="ECO:0000313" key="3">
    <source>
        <dbReference type="Proteomes" id="UP000304382"/>
    </source>
</evidence>
<organism evidence="2 3">
    <name type="scientific">Haloarcula mannanilytica</name>
    <dbReference type="NCBI Taxonomy" id="2509225"/>
    <lineage>
        <taxon>Archaea</taxon>
        <taxon>Methanobacteriati</taxon>
        <taxon>Methanobacteriota</taxon>
        <taxon>Stenosarchaea group</taxon>
        <taxon>Halobacteria</taxon>
        <taxon>Halobacteriales</taxon>
        <taxon>Haloarculaceae</taxon>
        <taxon>Haloarcula</taxon>
    </lineage>
</organism>
<dbReference type="AlphaFoldDB" id="A0A4C2EIR3"/>
<name>A0A4C2EIR3_9EURY</name>
<feature type="compositionally biased region" description="Gly residues" evidence="1">
    <location>
        <begin position="74"/>
        <end position="91"/>
    </location>
</feature>
<evidence type="ECO:0000256" key="1">
    <source>
        <dbReference type="SAM" id="MobiDB-lite"/>
    </source>
</evidence>
<protein>
    <recommendedName>
        <fullName evidence="4">DSBA-like thioredoxin domain-containing protein</fullName>
    </recommendedName>
</protein>
<proteinExistence type="predicted"/>
<reference evidence="2 3" key="1">
    <citation type="submission" date="2019-02" db="EMBL/GenBank/DDBJ databases">
        <title>Haloarcula mannanilyticum sp. nov., a mannan degrading haloarchaeon isolated from commercial salt.</title>
        <authorList>
            <person name="Enomoto S."/>
            <person name="Shimane Y."/>
            <person name="Kamekura M."/>
            <person name="Ito T."/>
            <person name="Moriya O."/>
            <person name="Ihara K."/>
            <person name="Takahashi-Ando N."/>
            <person name="Fukushima Y."/>
            <person name="Yoshida Y."/>
            <person name="Usama R."/>
            <person name="Takai K."/>
            <person name="Minegishi H."/>
        </authorList>
    </citation>
    <scope>NUCLEOTIDE SEQUENCE [LARGE SCALE GENOMIC DNA]</scope>
    <source>
        <strain evidence="2 3">MD130-1</strain>
    </source>
</reference>
<keyword evidence="3" id="KW-1185">Reference proteome</keyword>
<accession>A0A4C2EIR3</accession>
<gene>
    <name evidence="2" type="ORF">Harman_23190</name>
</gene>
<dbReference type="InterPro" id="IPR036249">
    <property type="entry name" value="Thioredoxin-like_sf"/>
</dbReference>
<dbReference type="SUPFAM" id="SSF52833">
    <property type="entry name" value="Thioredoxin-like"/>
    <property type="match status" value="1"/>
</dbReference>
<dbReference type="RefSeq" id="WP_200830883.1">
    <property type="nucleotide sequence ID" value="NZ_BIXZ01000003.1"/>
</dbReference>
<evidence type="ECO:0000313" key="2">
    <source>
        <dbReference type="EMBL" id="GCF14384.1"/>
    </source>
</evidence>
<sequence length="400" mass="43353">MVIFMGSYSGGDYGSSDDDDSQDEGSADDHSQPGLDDYGGGDGSDDSEQESDSGAGAAAAGAAGAAGTAAGAGAASGGAGSGAGAGAGTGTGTEPAEGDDSEDTDESNDGEDEEEEDQPDVPDIEEPDIEPEDDVDEPESEEDTEEDAEEEEDEDEDEEEDETVVVVQEVDALSAMSWGVQPVMKRVEECYCEEIELFYKPAPVREVDPEQEKQKWIDAGQQFGMPVDPSFWDDDPPESTELVNKAFEAAIEQSRGMDYIRALWRHGVAAGRDIHDREVLIESASDIGLDQERFEEDLDRVELEVGECGELPFTFMEIQGNPVPKNGRVRYSDFKTQFTFQGIDEQEPQELQGFVEEHGPVATPEVMEVYGVQREEAVQRLQDLDSVSSFEVSGEKFWTL</sequence>
<dbReference type="Proteomes" id="UP000304382">
    <property type="component" value="Unassembled WGS sequence"/>
</dbReference>
<feature type="compositionally biased region" description="Acidic residues" evidence="1">
    <location>
        <begin position="15"/>
        <end position="26"/>
    </location>
</feature>
<feature type="compositionally biased region" description="Low complexity" evidence="1">
    <location>
        <begin position="52"/>
        <end position="73"/>
    </location>
</feature>
<feature type="compositionally biased region" description="Acidic residues" evidence="1">
    <location>
        <begin position="96"/>
        <end position="163"/>
    </location>
</feature>
<comment type="caution">
    <text evidence="2">The sequence shown here is derived from an EMBL/GenBank/DDBJ whole genome shotgun (WGS) entry which is preliminary data.</text>
</comment>
<dbReference type="OrthoDB" id="271962at2157"/>
<dbReference type="EMBL" id="BIXZ01000003">
    <property type="protein sequence ID" value="GCF14384.1"/>
    <property type="molecule type" value="Genomic_DNA"/>
</dbReference>